<dbReference type="InterPro" id="IPR036890">
    <property type="entry name" value="HATPase_C_sf"/>
</dbReference>
<dbReference type="PANTHER" id="PTHR42878">
    <property type="entry name" value="TWO-COMPONENT HISTIDINE KINASE"/>
    <property type="match status" value="1"/>
</dbReference>
<evidence type="ECO:0000256" key="4">
    <source>
        <dbReference type="ARBA" id="ARBA00022475"/>
    </source>
</evidence>
<keyword evidence="11 15" id="KW-1133">Transmembrane helix</keyword>
<proteinExistence type="predicted"/>
<dbReference type="PRINTS" id="PR00344">
    <property type="entry name" value="BCTRLSENSOR"/>
</dbReference>
<keyword evidence="8" id="KW-0547">Nucleotide-binding</keyword>
<dbReference type="Pfam" id="PF13188">
    <property type="entry name" value="PAS_8"/>
    <property type="match status" value="1"/>
</dbReference>
<comment type="subcellular location">
    <subcellularLocation>
        <location evidence="2">Cell membrane</location>
        <topology evidence="2">Multi-pass membrane protein</topology>
    </subcellularLocation>
</comment>
<evidence type="ECO:0000256" key="9">
    <source>
        <dbReference type="ARBA" id="ARBA00022777"/>
    </source>
</evidence>
<feature type="transmembrane region" description="Helical" evidence="15">
    <location>
        <begin position="164"/>
        <end position="183"/>
    </location>
</feature>
<dbReference type="Pfam" id="PF02518">
    <property type="entry name" value="HATPase_c"/>
    <property type="match status" value="1"/>
</dbReference>
<evidence type="ECO:0000256" key="11">
    <source>
        <dbReference type="ARBA" id="ARBA00022989"/>
    </source>
</evidence>
<evidence type="ECO:0000259" key="16">
    <source>
        <dbReference type="PROSITE" id="PS50109"/>
    </source>
</evidence>
<dbReference type="EMBL" id="BAAAOS010000048">
    <property type="protein sequence ID" value="GAA1598991.1"/>
    <property type="molecule type" value="Genomic_DNA"/>
</dbReference>
<dbReference type="Proteomes" id="UP001500393">
    <property type="component" value="Unassembled WGS sequence"/>
</dbReference>
<protein>
    <recommendedName>
        <fullName evidence="14">Sensor-like histidine kinase SenX3</fullName>
        <ecNumber evidence="3">2.7.13.3</ecNumber>
    </recommendedName>
</protein>
<gene>
    <name evidence="17" type="ORF">GCM10009789_61280</name>
</gene>
<evidence type="ECO:0000313" key="17">
    <source>
        <dbReference type="EMBL" id="GAA1598991.1"/>
    </source>
</evidence>
<dbReference type="Gene3D" id="3.30.450.20">
    <property type="entry name" value="PAS domain"/>
    <property type="match status" value="2"/>
</dbReference>
<keyword evidence="6" id="KW-0808">Transferase</keyword>
<dbReference type="InterPro" id="IPR005467">
    <property type="entry name" value="His_kinase_dom"/>
</dbReference>
<accession>A0ABN2E819</accession>
<dbReference type="SUPFAM" id="SSF103190">
    <property type="entry name" value="Sensory domain-like"/>
    <property type="match status" value="1"/>
</dbReference>
<dbReference type="SMART" id="SM00387">
    <property type="entry name" value="HATPase_c"/>
    <property type="match status" value="1"/>
</dbReference>
<evidence type="ECO:0000256" key="15">
    <source>
        <dbReference type="SAM" id="Phobius"/>
    </source>
</evidence>
<feature type="domain" description="Histidine kinase" evidence="16">
    <location>
        <begin position="414"/>
        <end position="515"/>
    </location>
</feature>
<keyword evidence="7 15" id="KW-0812">Transmembrane</keyword>
<dbReference type="InterPro" id="IPR016120">
    <property type="entry name" value="Sig_transdc_His_kin_SpoOB"/>
</dbReference>
<name>A0ABN2E819_9ACTN</name>
<dbReference type="PROSITE" id="PS50109">
    <property type="entry name" value="HIS_KIN"/>
    <property type="match status" value="1"/>
</dbReference>
<dbReference type="PANTHER" id="PTHR42878:SF14">
    <property type="entry name" value="OSMOLARITY TWO-COMPONENT SYSTEM PROTEIN SSK1"/>
    <property type="match status" value="1"/>
</dbReference>
<organism evidence="17 18">
    <name type="scientific">Kribbella sancticallisti</name>
    <dbReference type="NCBI Taxonomy" id="460087"/>
    <lineage>
        <taxon>Bacteria</taxon>
        <taxon>Bacillati</taxon>
        <taxon>Actinomycetota</taxon>
        <taxon>Actinomycetes</taxon>
        <taxon>Propionibacteriales</taxon>
        <taxon>Kribbellaceae</taxon>
        <taxon>Kribbella</taxon>
    </lineage>
</organism>
<evidence type="ECO:0000256" key="7">
    <source>
        <dbReference type="ARBA" id="ARBA00022692"/>
    </source>
</evidence>
<keyword evidence="18" id="KW-1185">Reference proteome</keyword>
<evidence type="ECO:0000256" key="3">
    <source>
        <dbReference type="ARBA" id="ARBA00012438"/>
    </source>
</evidence>
<evidence type="ECO:0000256" key="13">
    <source>
        <dbReference type="ARBA" id="ARBA00023136"/>
    </source>
</evidence>
<dbReference type="InterPro" id="IPR000014">
    <property type="entry name" value="PAS"/>
</dbReference>
<evidence type="ECO:0000256" key="12">
    <source>
        <dbReference type="ARBA" id="ARBA00023012"/>
    </source>
</evidence>
<dbReference type="GO" id="GO:0005524">
    <property type="term" value="F:ATP binding"/>
    <property type="evidence" value="ECO:0007669"/>
    <property type="project" value="UniProtKB-KW"/>
</dbReference>
<evidence type="ECO:0000256" key="1">
    <source>
        <dbReference type="ARBA" id="ARBA00000085"/>
    </source>
</evidence>
<sequence length="519" mass="55767">MLAVQLLIVLVVLVGVAAASVAQSNARYRDTEGRRALAIAERLAVTTGVRQAAATRAPGYISQAQSQVESDRVLSDSTYVVVAVVRDRRIIVSTDPLPVTSVSQLQDTEAFLGRGWIGRDEVTGAALAMAPIINENTRETDGVVAVGRQYPSLLANLAAARPNLLTYLGIASLLGVLGSLLLARTVKRQTLGLEPREITGLVEQREALLHGIKEGVLAVDLERRITMVNDEAAHLLGLPLTSAGRALSAVDETGRLVEIFDGTDTATDRILPLHGRVLTLNRMPVRSHGRHIGWVATFRDRTELLELQRELDLTRNTTDTLRAQAHEFSNRMHIVSGLIELGEYDDVRRYIQRVAADQTELTAGITARVADPAVAALLIAKSSQAAERGVSFVVDQGTWLPRLDERLATDVSTVLGNLVDNALDAATGARDPFVAVEVLERAGAVRIEVRDSGPGVDSAMQHRVFTPGFSTKDSAGDDRGIGLALVRVICRKRGGDVTVHNESGAVFVATLPVLAEART</sequence>
<keyword evidence="13 15" id="KW-0472">Membrane</keyword>
<dbReference type="Pfam" id="PF14689">
    <property type="entry name" value="SPOB_a"/>
    <property type="match status" value="1"/>
</dbReference>
<reference evidence="17 18" key="1">
    <citation type="journal article" date="2019" name="Int. J. Syst. Evol. Microbiol.">
        <title>The Global Catalogue of Microorganisms (GCM) 10K type strain sequencing project: providing services to taxonomists for standard genome sequencing and annotation.</title>
        <authorList>
            <consortium name="The Broad Institute Genomics Platform"/>
            <consortium name="The Broad Institute Genome Sequencing Center for Infectious Disease"/>
            <person name="Wu L."/>
            <person name="Ma J."/>
        </authorList>
    </citation>
    <scope>NUCLEOTIDE SEQUENCE [LARGE SCALE GENOMIC DNA]</scope>
    <source>
        <strain evidence="17 18">JCM 14969</strain>
    </source>
</reference>
<dbReference type="InterPro" id="IPR003594">
    <property type="entry name" value="HATPase_dom"/>
</dbReference>
<keyword evidence="10 17" id="KW-0067">ATP-binding</keyword>
<evidence type="ECO:0000313" key="18">
    <source>
        <dbReference type="Proteomes" id="UP001500393"/>
    </source>
</evidence>
<evidence type="ECO:0000256" key="14">
    <source>
        <dbReference type="ARBA" id="ARBA00039401"/>
    </source>
</evidence>
<dbReference type="InterPro" id="IPR029151">
    <property type="entry name" value="Sensor-like_sf"/>
</dbReference>
<dbReference type="InterPro" id="IPR050351">
    <property type="entry name" value="BphY/WalK/GraS-like"/>
</dbReference>
<evidence type="ECO:0000256" key="10">
    <source>
        <dbReference type="ARBA" id="ARBA00022840"/>
    </source>
</evidence>
<keyword evidence="12" id="KW-0902">Two-component regulatory system</keyword>
<keyword evidence="9" id="KW-0418">Kinase</keyword>
<dbReference type="InterPro" id="IPR035965">
    <property type="entry name" value="PAS-like_dom_sf"/>
</dbReference>
<evidence type="ECO:0000256" key="6">
    <source>
        <dbReference type="ARBA" id="ARBA00022679"/>
    </source>
</evidence>
<dbReference type="SUPFAM" id="SSF55890">
    <property type="entry name" value="Sporulation response regulatory protein Spo0B"/>
    <property type="match status" value="1"/>
</dbReference>
<dbReference type="SUPFAM" id="SSF55874">
    <property type="entry name" value="ATPase domain of HSP90 chaperone/DNA topoisomerase II/histidine kinase"/>
    <property type="match status" value="1"/>
</dbReference>
<evidence type="ECO:0000256" key="8">
    <source>
        <dbReference type="ARBA" id="ARBA00022741"/>
    </source>
</evidence>
<dbReference type="EC" id="2.7.13.3" evidence="3"/>
<dbReference type="InterPro" id="IPR004358">
    <property type="entry name" value="Sig_transdc_His_kin-like_C"/>
</dbReference>
<comment type="caution">
    <text evidence="17">The sequence shown here is derived from an EMBL/GenBank/DDBJ whole genome shotgun (WGS) entry which is preliminary data.</text>
</comment>
<evidence type="ECO:0000256" key="2">
    <source>
        <dbReference type="ARBA" id="ARBA00004651"/>
    </source>
</evidence>
<keyword evidence="4" id="KW-1003">Cell membrane</keyword>
<dbReference type="InterPro" id="IPR039506">
    <property type="entry name" value="SPOB_a"/>
</dbReference>
<dbReference type="Gene3D" id="3.30.565.10">
    <property type="entry name" value="Histidine kinase-like ATPase, C-terminal domain"/>
    <property type="match status" value="1"/>
</dbReference>
<keyword evidence="5" id="KW-0597">Phosphoprotein</keyword>
<comment type="catalytic activity">
    <reaction evidence="1">
        <text>ATP + protein L-histidine = ADP + protein N-phospho-L-histidine.</text>
        <dbReference type="EC" id="2.7.13.3"/>
    </reaction>
</comment>
<dbReference type="Gene3D" id="1.10.287.130">
    <property type="match status" value="1"/>
</dbReference>
<dbReference type="SUPFAM" id="SSF55785">
    <property type="entry name" value="PYP-like sensor domain (PAS domain)"/>
    <property type="match status" value="1"/>
</dbReference>
<evidence type="ECO:0000256" key="5">
    <source>
        <dbReference type="ARBA" id="ARBA00022553"/>
    </source>
</evidence>